<feature type="non-terminal residue" evidence="2">
    <location>
        <position position="1"/>
    </location>
</feature>
<evidence type="ECO:0000256" key="1">
    <source>
        <dbReference type="SAM" id="MobiDB-lite"/>
    </source>
</evidence>
<keyword evidence="4" id="KW-1185">Reference proteome</keyword>
<sequence length="447" mass="50111">LLMFKLKNYKVISLRLRQDLDLVLPPLKLRLPAYWRRMPTRLLYNIFPQVQMIATKHTLVLEVLELLIQNTAMTTKSIESLGRLQWAIAVCPLTKSLLQPSWAWKMGLLALLMKAVSAEKTSTIPIGMNPSLTWKKNHKKANTGSTCSTEKARPLESGSVEDLSPDDFRNEMGLYGKCTRCFKSHDLPLEYQQGPAQVNDAPVDSDSSNESGRPPEMAEIIDLAHLVDWILTLYRPYLQISKKTWKDSPRAFQCFSKQIPWRIQGELARQGYTTVEDLADRWDSPEEARNHGPRELDFTEGNHGFTAQSTAFTAMRLLQAVRAARMLATIPGTAHTQGALPRSTTPGGSPLEISLDRRTLEETYMKTYKEAQTGATGPEQASSTPRAASRFPSPGKDLTGPYDNPRHGTTVAPHHVTASRTLGYTLRPLVEPLANDIHLFDDIVMLH</sequence>
<protein>
    <submittedName>
        <fullName evidence="2">Uncharacterized protein</fullName>
    </submittedName>
</protein>
<dbReference type="AlphaFoldDB" id="A0A9P1FUG8"/>
<gene>
    <name evidence="2" type="ORF">C1SCF055_LOCUS17070</name>
</gene>
<evidence type="ECO:0000313" key="2">
    <source>
        <dbReference type="EMBL" id="CAI3990049.1"/>
    </source>
</evidence>
<dbReference type="Proteomes" id="UP001152797">
    <property type="component" value="Unassembled WGS sequence"/>
</dbReference>
<comment type="caution">
    <text evidence="2">The sequence shown here is derived from an EMBL/GenBank/DDBJ whole genome shotgun (WGS) entry which is preliminary data.</text>
</comment>
<name>A0A9P1FUG8_9DINO</name>
<proteinExistence type="predicted"/>
<feature type="non-terminal residue" evidence="2">
    <location>
        <position position="447"/>
    </location>
</feature>
<feature type="region of interest" description="Disordered" evidence="1">
    <location>
        <begin position="195"/>
        <end position="214"/>
    </location>
</feature>
<feature type="region of interest" description="Disordered" evidence="1">
    <location>
        <begin position="371"/>
        <end position="414"/>
    </location>
</feature>
<accession>A0A9P1FUG8</accession>
<feature type="compositionally biased region" description="Polar residues" evidence="1">
    <location>
        <begin position="373"/>
        <end position="386"/>
    </location>
</feature>
<reference evidence="3" key="2">
    <citation type="submission" date="2024-04" db="EMBL/GenBank/DDBJ databases">
        <authorList>
            <person name="Chen Y."/>
            <person name="Shah S."/>
            <person name="Dougan E. K."/>
            <person name="Thang M."/>
            <person name="Chan C."/>
        </authorList>
    </citation>
    <scope>NUCLEOTIDE SEQUENCE [LARGE SCALE GENOMIC DNA]</scope>
</reference>
<dbReference type="EMBL" id="CAMXCT030001435">
    <property type="protein sequence ID" value="CAL4777361.1"/>
    <property type="molecule type" value="Genomic_DNA"/>
</dbReference>
<reference evidence="2" key="1">
    <citation type="submission" date="2022-10" db="EMBL/GenBank/DDBJ databases">
        <authorList>
            <person name="Chen Y."/>
            <person name="Dougan E. K."/>
            <person name="Chan C."/>
            <person name="Rhodes N."/>
            <person name="Thang M."/>
        </authorList>
    </citation>
    <scope>NUCLEOTIDE SEQUENCE</scope>
</reference>
<organism evidence="2">
    <name type="scientific">Cladocopium goreaui</name>
    <dbReference type="NCBI Taxonomy" id="2562237"/>
    <lineage>
        <taxon>Eukaryota</taxon>
        <taxon>Sar</taxon>
        <taxon>Alveolata</taxon>
        <taxon>Dinophyceae</taxon>
        <taxon>Suessiales</taxon>
        <taxon>Symbiodiniaceae</taxon>
        <taxon>Cladocopium</taxon>
    </lineage>
</organism>
<feature type="region of interest" description="Disordered" evidence="1">
    <location>
        <begin position="135"/>
        <end position="163"/>
    </location>
</feature>
<evidence type="ECO:0000313" key="4">
    <source>
        <dbReference type="Proteomes" id="UP001152797"/>
    </source>
</evidence>
<evidence type="ECO:0000313" key="3">
    <source>
        <dbReference type="EMBL" id="CAL1143424.1"/>
    </source>
</evidence>
<dbReference type="EMBL" id="CAMXCT010001435">
    <property type="protein sequence ID" value="CAI3990049.1"/>
    <property type="molecule type" value="Genomic_DNA"/>
</dbReference>
<dbReference type="EMBL" id="CAMXCT020001435">
    <property type="protein sequence ID" value="CAL1143424.1"/>
    <property type="molecule type" value="Genomic_DNA"/>
</dbReference>
<dbReference type="OrthoDB" id="441620at2759"/>